<gene>
    <name evidence="1" type="ORF">S03H2_71825</name>
</gene>
<organism evidence="1">
    <name type="scientific">marine sediment metagenome</name>
    <dbReference type="NCBI Taxonomy" id="412755"/>
    <lineage>
        <taxon>unclassified sequences</taxon>
        <taxon>metagenomes</taxon>
        <taxon>ecological metagenomes</taxon>
    </lineage>
</organism>
<dbReference type="EMBL" id="BARU01048254">
    <property type="protein sequence ID" value="GAH94712.1"/>
    <property type="molecule type" value="Genomic_DNA"/>
</dbReference>
<accession>X1JKW0</accession>
<dbReference type="AlphaFoldDB" id="X1JKW0"/>
<proteinExistence type="predicted"/>
<sequence length="33" mass="3927">FGPKPGLYHLSIRNIHYVARSIEYHSVQAPRYR</sequence>
<evidence type="ECO:0000313" key="1">
    <source>
        <dbReference type="EMBL" id="GAH94712.1"/>
    </source>
</evidence>
<comment type="caution">
    <text evidence="1">The sequence shown here is derived from an EMBL/GenBank/DDBJ whole genome shotgun (WGS) entry which is preliminary data.</text>
</comment>
<reference evidence="1" key="1">
    <citation type="journal article" date="2014" name="Front. Microbiol.">
        <title>High frequency of phylogenetically diverse reductive dehalogenase-homologous genes in deep subseafloor sedimentary metagenomes.</title>
        <authorList>
            <person name="Kawai M."/>
            <person name="Futagami T."/>
            <person name="Toyoda A."/>
            <person name="Takaki Y."/>
            <person name="Nishi S."/>
            <person name="Hori S."/>
            <person name="Arai W."/>
            <person name="Tsubouchi T."/>
            <person name="Morono Y."/>
            <person name="Uchiyama I."/>
            <person name="Ito T."/>
            <person name="Fujiyama A."/>
            <person name="Inagaki F."/>
            <person name="Takami H."/>
        </authorList>
    </citation>
    <scope>NUCLEOTIDE SEQUENCE</scope>
    <source>
        <strain evidence="1">Expedition CK06-06</strain>
    </source>
</reference>
<feature type="non-terminal residue" evidence="1">
    <location>
        <position position="1"/>
    </location>
</feature>
<protein>
    <submittedName>
        <fullName evidence="1">Uncharacterized protein</fullName>
    </submittedName>
</protein>
<name>X1JKW0_9ZZZZ</name>